<gene>
    <name evidence="2" type="ORF">AYJ54_22140</name>
</gene>
<comment type="caution">
    <text evidence="2">The sequence shown here is derived from an EMBL/GenBank/DDBJ whole genome shotgun (WGS) entry which is preliminary data.</text>
</comment>
<dbReference type="RefSeq" id="WP_063704568.1">
    <property type="nucleotide sequence ID" value="NZ_LUUB01000080.1"/>
</dbReference>
<accession>A0A176YHK9</accession>
<keyword evidence="3" id="KW-1185">Reference proteome</keyword>
<name>A0A176YHK9_9BRAD</name>
<dbReference type="EMBL" id="LUUB01000080">
    <property type="protein sequence ID" value="OAF05155.1"/>
    <property type="molecule type" value="Genomic_DNA"/>
</dbReference>
<evidence type="ECO:0000256" key="1">
    <source>
        <dbReference type="SAM" id="MobiDB-lite"/>
    </source>
</evidence>
<evidence type="ECO:0000313" key="3">
    <source>
        <dbReference type="Proteomes" id="UP000076959"/>
    </source>
</evidence>
<feature type="region of interest" description="Disordered" evidence="1">
    <location>
        <begin position="117"/>
        <end position="138"/>
    </location>
</feature>
<protein>
    <submittedName>
        <fullName evidence="2">Uncharacterized protein</fullName>
    </submittedName>
</protein>
<proteinExistence type="predicted"/>
<organism evidence="2 3">
    <name type="scientific">Bradyrhizobium centrolobii</name>
    <dbReference type="NCBI Taxonomy" id="1505087"/>
    <lineage>
        <taxon>Bacteria</taxon>
        <taxon>Pseudomonadati</taxon>
        <taxon>Pseudomonadota</taxon>
        <taxon>Alphaproteobacteria</taxon>
        <taxon>Hyphomicrobiales</taxon>
        <taxon>Nitrobacteraceae</taxon>
        <taxon>Bradyrhizobium</taxon>
    </lineage>
</organism>
<dbReference type="AlphaFoldDB" id="A0A176YHK9"/>
<evidence type="ECO:0000313" key="2">
    <source>
        <dbReference type="EMBL" id="OAF05155.1"/>
    </source>
</evidence>
<reference evidence="2 3" key="1">
    <citation type="submission" date="2016-03" db="EMBL/GenBank/DDBJ databases">
        <title>Draft Genome Sequence of the Strain BR 10245 (Bradyrhizobium sp.) isolated from nodules of Centrolobium paraense.</title>
        <authorList>
            <person name="Simoes-Araujo J.L.Sr."/>
            <person name="Barauna A.C."/>
            <person name="Silva K."/>
            <person name="Zilli J.E."/>
        </authorList>
    </citation>
    <scope>NUCLEOTIDE SEQUENCE [LARGE SCALE GENOMIC DNA]</scope>
    <source>
        <strain evidence="2 3">BR 10245</strain>
    </source>
</reference>
<dbReference type="Proteomes" id="UP000076959">
    <property type="component" value="Unassembled WGS sequence"/>
</dbReference>
<sequence length="173" mass="17965">MISSAHARTAANLGAVSLLALLLGACGGGTSLPSFSSSQPPPGAEPGVAPEMPASIRSDEIVGRWGLASFQNPADRARTEAAARAQCKNPYVIGAGQSGGVIMHLADQATPQELRLKGSPSGKNYIGPSGPTPGEQDREIVSFDGRVMITRFIDKDAATRYGNMVYVRCAPRA</sequence>